<protein>
    <submittedName>
        <fullName evidence="2">Uncharacterized protein</fullName>
    </submittedName>
</protein>
<feature type="transmembrane region" description="Helical" evidence="1">
    <location>
        <begin position="469"/>
        <end position="490"/>
    </location>
</feature>
<dbReference type="OMA" id="VYNSNPP"/>
<proteinExistence type="predicted"/>
<dbReference type="AlphaFoldDB" id="A0A0E0MMX8"/>
<dbReference type="EnsemblPlants" id="OPUNC12G12280.1">
    <property type="protein sequence ID" value="OPUNC12G12280.1"/>
    <property type="gene ID" value="OPUNC12G12280"/>
</dbReference>
<dbReference type="InterPro" id="IPR004158">
    <property type="entry name" value="DUF247_pln"/>
</dbReference>
<dbReference type="Pfam" id="PF03140">
    <property type="entry name" value="DUF247"/>
    <property type="match status" value="1"/>
</dbReference>
<evidence type="ECO:0000313" key="3">
    <source>
        <dbReference type="Proteomes" id="UP000026962"/>
    </source>
</evidence>
<evidence type="ECO:0000313" key="2">
    <source>
        <dbReference type="EnsemblPlants" id="OPUNC12G12280.1"/>
    </source>
</evidence>
<dbReference type="PANTHER" id="PTHR31170">
    <property type="entry name" value="BNAC04G53230D PROTEIN"/>
    <property type="match status" value="1"/>
</dbReference>
<accession>A0A0E0MMX8</accession>
<reference evidence="2" key="2">
    <citation type="submission" date="2018-05" db="EMBL/GenBank/DDBJ databases">
        <title>OpunRS2 (Oryza punctata Reference Sequence Version 2).</title>
        <authorList>
            <person name="Zhang J."/>
            <person name="Kudrna D."/>
            <person name="Lee S."/>
            <person name="Talag J."/>
            <person name="Welchert J."/>
            <person name="Wing R.A."/>
        </authorList>
    </citation>
    <scope>NUCLEOTIDE SEQUENCE [LARGE SCALE GENOMIC DNA]</scope>
</reference>
<keyword evidence="3" id="KW-1185">Reference proteome</keyword>
<dbReference type="PANTHER" id="PTHR31170:SF25">
    <property type="entry name" value="BNAA09G04570D PROTEIN"/>
    <property type="match status" value="1"/>
</dbReference>
<dbReference type="HOGENOM" id="CLU_020188_0_4_1"/>
<name>A0A0E0MMX8_ORYPU</name>
<keyword evidence="1" id="KW-0472">Membrane</keyword>
<evidence type="ECO:0000256" key="1">
    <source>
        <dbReference type="SAM" id="Phobius"/>
    </source>
</evidence>
<dbReference type="STRING" id="4537.A0A0E0MMX8"/>
<dbReference type="eggNOG" id="ENOG502RY48">
    <property type="taxonomic scope" value="Eukaryota"/>
</dbReference>
<reference evidence="2" key="1">
    <citation type="submission" date="2015-04" db="UniProtKB">
        <authorList>
            <consortium name="EnsemblPlants"/>
        </authorList>
    </citation>
    <scope>IDENTIFICATION</scope>
</reference>
<dbReference type="Gramene" id="OPUNC12G12280.1">
    <property type="protein sequence ID" value="OPUNC12G12280.1"/>
    <property type="gene ID" value="OPUNC12G12280"/>
</dbReference>
<dbReference type="Proteomes" id="UP000026962">
    <property type="component" value="Chromosome 12"/>
</dbReference>
<keyword evidence="1" id="KW-1133">Transmembrane helix</keyword>
<keyword evidence="1" id="KW-0812">Transmembrane</keyword>
<organism evidence="2">
    <name type="scientific">Oryza punctata</name>
    <name type="common">Red rice</name>
    <dbReference type="NCBI Taxonomy" id="4537"/>
    <lineage>
        <taxon>Eukaryota</taxon>
        <taxon>Viridiplantae</taxon>
        <taxon>Streptophyta</taxon>
        <taxon>Embryophyta</taxon>
        <taxon>Tracheophyta</taxon>
        <taxon>Spermatophyta</taxon>
        <taxon>Magnoliopsida</taxon>
        <taxon>Liliopsida</taxon>
        <taxon>Poales</taxon>
        <taxon>Poaceae</taxon>
        <taxon>BOP clade</taxon>
        <taxon>Oryzoideae</taxon>
        <taxon>Oryzeae</taxon>
        <taxon>Oryzinae</taxon>
        <taxon>Oryza</taxon>
    </lineage>
</organism>
<sequence>MERPETTTIQIHESDDVQEQEIVDQATESLITDDCAAIPAQETAGQVPEIAVEVAPEIAVEVPEMINTTIVRLPMYMRQANKGLFEPRVVSIGPYHYGQESTLDMEAHKDRFHLAFLERLGNHVNHQDLTSLCTERAMQCYSGKVSRLYTTEKLMRDGCFIIELLIQWEEGKKAHVDDHMRLMSNSIYYDLLIVDNQVPFFVLTRLYEEFKRYNRENTVALANPRLVSIIINFFNYNGQFSWVYSNPPKKDLPDADYRHLLEIQYNLVIRKNVSPSNNDEPTHYYSCLCGMCSSNICRKSPMPLGIPGANELQDYGVNFHLKENQHITDMFDVTFSHKTMSIPRFKINFGSKILLANLFAYDQITVQLDGNVVVVGPVTSYVALMNALINTKKDVMVLQREGILDNLLSNEEEVASFFNKLGRCALVDVSNHRYTHMFEDVNRYWRNGCCCKHFVTFRMKHCRNPWTCLSLMGAIVLLCLSLISMIYTILQYYNRRH</sequence>